<accession>A0A4Z2IHJ6</accession>
<gene>
    <name evidence="2" type="ORF">EYF80_012264</name>
</gene>
<dbReference type="EMBL" id="SRLO01000082">
    <property type="protein sequence ID" value="TNN77450.1"/>
    <property type="molecule type" value="Genomic_DNA"/>
</dbReference>
<comment type="caution">
    <text evidence="2">The sequence shown here is derived from an EMBL/GenBank/DDBJ whole genome shotgun (WGS) entry which is preliminary data.</text>
</comment>
<keyword evidence="3" id="KW-1185">Reference proteome</keyword>
<dbReference type="Proteomes" id="UP000314294">
    <property type="component" value="Unassembled WGS sequence"/>
</dbReference>
<evidence type="ECO:0000313" key="2">
    <source>
        <dbReference type="EMBL" id="TNN77450.1"/>
    </source>
</evidence>
<feature type="compositionally biased region" description="Pro residues" evidence="1">
    <location>
        <begin position="251"/>
        <end position="279"/>
    </location>
</feature>
<evidence type="ECO:0000313" key="3">
    <source>
        <dbReference type="Proteomes" id="UP000314294"/>
    </source>
</evidence>
<sequence>MARETDRGRGRDAAVLKEKTPFADLGASAGCGALHLLPEVRLKEVKLGLLEASPEGQNERLQKHFGEDRNHRAGENLRVTGMNPVTLEPNVGPPGKKRMEQQPEEQFTGWEQMLEWVTAMRRDQAVANRQVLESLQDLAARQTCALGQLGLAPAPVTRRPCRPLIPGTRRRCGITLIPMTRRPSRPLNPGTRRRCSQTLIPVTRRRCQPLIPVTCRHRGRLLFRDPAAAPVPRALSRLVPAFRPPLSSRPTPEPPRPEPGPPEPPRPEPGPPEPSRPVI</sequence>
<feature type="region of interest" description="Disordered" evidence="1">
    <location>
        <begin position="82"/>
        <end position="101"/>
    </location>
</feature>
<dbReference type="AlphaFoldDB" id="A0A4Z2IHJ6"/>
<name>A0A4Z2IHJ6_9TELE</name>
<proteinExistence type="predicted"/>
<organism evidence="2 3">
    <name type="scientific">Liparis tanakae</name>
    <name type="common">Tanaka's snailfish</name>
    <dbReference type="NCBI Taxonomy" id="230148"/>
    <lineage>
        <taxon>Eukaryota</taxon>
        <taxon>Metazoa</taxon>
        <taxon>Chordata</taxon>
        <taxon>Craniata</taxon>
        <taxon>Vertebrata</taxon>
        <taxon>Euteleostomi</taxon>
        <taxon>Actinopterygii</taxon>
        <taxon>Neopterygii</taxon>
        <taxon>Teleostei</taxon>
        <taxon>Neoteleostei</taxon>
        <taxon>Acanthomorphata</taxon>
        <taxon>Eupercaria</taxon>
        <taxon>Perciformes</taxon>
        <taxon>Cottioidei</taxon>
        <taxon>Cottales</taxon>
        <taxon>Liparidae</taxon>
        <taxon>Liparis</taxon>
    </lineage>
</organism>
<evidence type="ECO:0000256" key="1">
    <source>
        <dbReference type="SAM" id="MobiDB-lite"/>
    </source>
</evidence>
<reference evidence="2 3" key="1">
    <citation type="submission" date="2019-03" db="EMBL/GenBank/DDBJ databases">
        <title>First draft genome of Liparis tanakae, snailfish: a comprehensive survey of snailfish specific genes.</title>
        <authorList>
            <person name="Kim W."/>
            <person name="Song I."/>
            <person name="Jeong J.-H."/>
            <person name="Kim D."/>
            <person name="Kim S."/>
            <person name="Ryu S."/>
            <person name="Song J.Y."/>
            <person name="Lee S.K."/>
        </authorList>
    </citation>
    <scope>NUCLEOTIDE SEQUENCE [LARGE SCALE GENOMIC DNA]</scope>
    <source>
        <tissue evidence="2">Muscle</tissue>
    </source>
</reference>
<feature type="region of interest" description="Disordered" evidence="1">
    <location>
        <begin position="239"/>
        <end position="279"/>
    </location>
</feature>
<protein>
    <submittedName>
        <fullName evidence="2">Uncharacterized protein</fullName>
    </submittedName>
</protein>